<comment type="caution">
    <text evidence="1">The sequence shown here is derived from an EMBL/GenBank/DDBJ whole genome shotgun (WGS) entry which is preliminary data.</text>
</comment>
<sequence>MQILLSRIAKPFDTRYHAVERNLPLSFNTQAGAFYSGRRIAATFGTR</sequence>
<keyword evidence="2" id="KW-1185">Reference proteome</keyword>
<evidence type="ECO:0000313" key="2">
    <source>
        <dbReference type="Proteomes" id="UP000005709"/>
    </source>
</evidence>
<dbReference type="AlphaFoldDB" id="C8PFZ8"/>
<proteinExistence type="predicted"/>
<accession>C8PFZ8</accession>
<dbReference type="EMBL" id="ACYG01000019">
    <property type="protein sequence ID" value="EEV18036.1"/>
    <property type="molecule type" value="Genomic_DNA"/>
</dbReference>
<reference evidence="1 2" key="1">
    <citation type="submission" date="2009-07" db="EMBL/GenBank/DDBJ databases">
        <authorList>
            <person name="Madupu R."/>
            <person name="Sebastian Y."/>
            <person name="Durkin A.S."/>
            <person name="Torralba M."/>
            <person name="Methe B."/>
            <person name="Sutton G.G."/>
            <person name="Strausberg R.L."/>
            <person name="Nelson K.E."/>
        </authorList>
    </citation>
    <scope>NUCLEOTIDE SEQUENCE [LARGE SCALE GENOMIC DNA]</scope>
    <source>
        <strain evidence="1 2">RM3268</strain>
    </source>
</reference>
<name>C8PFZ8_9BACT</name>
<organism evidence="1 2">
    <name type="scientific">Campylobacter gracilis RM3268</name>
    <dbReference type="NCBI Taxonomy" id="553220"/>
    <lineage>
        <taxon>Bacteria</taxon>
        <taxon>Pseudomonadati</taxon>
        <taxon>Campylobacterota</taxon>
        <taxon>Epsilonproteobacteria</taxon>
        <taxon>Campylobacterales</taxon>
        <taxon>Campylobacteraceae</taxon>
        <taxon>Campylobacter</taxon>
    </lineage>
</organism>
<evidence type="ECO:0000313" key="1">
    <source>
        <dbReference type="EMBL" id="EEV18036.1"/>
    </source>
</evidence>
<protein>
    <submittedName>
        <fullName evidence="1">Uncharacterized protein</fullName>
    </submittedName>
</protein>
<gene>
    <name evidence="1" type="ORF">CAMGR0001_0791</name>
</gene>
<dbReference type="Proteomes" id="UP000005709">
    <property type="component" value="Unassembled WGS sequence"/>
</dbReference>